<name>A0A4D7C7V5_9SPHN</name>
<proteinExistence type="predicted"/>
<gene>
    <name evidence="1" type="ORF">E6W36_07335</name>
</gene>
<organism evidence="1 2">
    <name type="scientific">Hankyongella ginsenosidimutans</name>
    <dbReference type="NCBI Taxonomy" id="1763828"/>
    <lineage>
        <taxon>Bacteria</taxon>
        <taxon>Pseudomonadati</taxon>
        <taxon>Pseudomonadota</taxon>
        <taxon>Alphaproteobacteria</taxon>
        <taxon>Sphingomonadales</taxon>
        <taxon>Sphingomonadaceae</taxon>
        <taxon>Hankyongella</taxon>
    </lineage>
</organism>
<dbReference type="EMBL" id="CP039704">
    <property type="protein sequence ID" value="QCI79428.1"/>
    <property type="molecule type" value="Genomic_DNA"/>
</dbReference>
<dbReference type="AlphaFoldDB" id="A0A4D7C7V5"/>
<dbReference type="SUPFAM" id="SSF48452">
    <property type="entry name" value="TPR-like"/>
    <property type="match status" value="1"/>
</dbReference>
<dbReference type="Proteomes" id="UP000298714">
    <property type="component" value="Chromosome"/>
</dbReference>
<reference evidence="2" key="1">
    <citation type="submission" date="2019-04" db="EMBL/GenBank/DDBJ databases">
        <title>Complete genome sequence of Sphingomonas sp. W1-2-3.</title>
        <authorList>
            <person name="Im W.T."/>
        </authorList>
    </citation>
    <scope>NUCLEOTIDE SEQUENCE [LARGE SCALE GENOMIC DNA]</scope>
    <source>
        <strain evidence="2">W1-2-3</strain>
    </source>
</reference>
<evidence type="ECO:0000313" key="2">
    <source>
        <dbReference type="Proteomes" id="UP000298714"/>
    </source>
</evidence>
<evidence type="ECO:0000313" key="1">
    <source>
        <dbReference type="EMBL" id="QCI79428.1"/>
    </source>
</evidence>
<protein>
    <submittedName>
        <fullName evidence="1">Tetratricopeptide repeat protein</fullName>
    </submittedName>
</protein>
<accession>A0A4D7C7V5</accession>
<dbReference type="Pfam" id="PF14559">
    <property type="entry name" value="TPR_19"/>
    <property type="match status" value="1"/>
</dbReference>
<dbReference type="KEGG" id="hgn:E6W36_07335"/>
<dbReference type="InterPro" id="IPR011990">
    <property type="entry name" value="TPR-like_helical_dom_sf"/>
</dbReference>
<keyword evidence="2" id="KW-1185">Reference proteome</keyword>
<dbReference type="Gene3D" id="1.25.40.10">
    <property type="entry name" value="Tetratricopeptide repeat domain"/>
    <property type="match status" value="1"/>
</dbReference>
<sequence length="169" mass="18266">MPCAARRPRAAMRHRIWKRQSPAPAPQRSARARLLKDPADVPSWIAMSVALSGEGKSEQAVEGLTRALAVMPDQPDLWVALGEALVAHNKGLVSPAARLAFDRASRIAPDHPAPRYYLGMAWLQAGKPDQALETWQALLASAPADAPWRENVARKVKAAQTMLAAGVGR</sequence>